<reference evidence="2" key="1">
    <citation type="journal article" date="2021" name="Nat. Commun.">
        <title>Genetic determinants of endophytism in the Arabidopsis root mycobiome.</title>
        <authorList>
            <person name="Mesny F."/>
            <person name="Miyauchi S."/>
            <person name="Thiergart T."/>
            <person name="Pickel B."/>
            <person name="Atanasova L."/>
            <person name="Karlsson M."/>
            <person name="Huettel B."/>
            <person name="Barry K.W."/>
            <person name="Haridas S."/>
            <person name="Chen C."/>
            <person name="Bauer D."/>
            <person name="Andreopoulos W."/>
            <person name="Pangilinan J."/>
            <person name="LaButti K."/>
            <person name="Riley R."/>
            <person name="Lipzen A."/>
            <person name="Clum A."/>
            <person name="Drula E."/>
            <person name="Henrissat B."/>
            <person name="Kohler A."/>
            <person name="Grigoriev I.V."/>
            <person name="Martin F.M."/>
            <person name="Hacquard S."/>
        </authorList>
    </citation>
    <scope>NUCLEOTIDE SEQUENCE</scope>
    <source>
        <strain evidence="2">FSSC 5 MPI-SDFR-AT-0091</strain>
    </source>
</reference>
<dbReference type="AlphaFoldDB" id="A0A9P9L0R0"/>
<proteinExistence type="predicted"/>
<evidence type="ECO:0008006" key="4">
    <source>
        <dbReference type="Google" id="ProtNLM"/>
    </source>
</evidence>
<name>A0A9P9L0R0_FUSSL</name>
<sequence length="997" mass="114498">MLRSATRELRRGWQVSQNVTIHAKIACSLHPHATRRYASTSESIESEILSGRRTWDHRPIAGLRQQLAAEKKREGIDQLEDQEHHESNRAQRTRRTGPVFEQNYLRHKVERRLKMQKGWSDQSPAVLLRQYLATERPNRSMQRQIAAIRSMRLPIVLIQMDLYQQVEADPENNEDMADLLPPKEQWDNLMSVLHHNGHTEENLNKYMNILFAESDEERCRLFLEDDQPKPTFILSYLLRLSSSFTEISTLDGIIQYVKKRLRDTTDKTEPTSAMKKYAGRAATAMRKFAPEDFTQIMERLAFHCRRIEPRRLMELADAAADFIMRYEAKSGNPKETYHAQCKFFNTALNAVAGRTGSGPQRKSIPYAYIWEAQRILLGMSGGLPTALLVDRTGFKAIRAVLAGMPKNRDEVHSARRYSQTWPPYLQPGDGMDEVMEPDDSWTRVVRAGMMMQEAGFPKGEVDFALDVLQGMAHDGTPTIQQRRQLDPDRDLASWAASIKATRNAHEAWERFRHPPKPDMKPGLDEYAAMFQRLFAREADPDSSSLPGDTTLNYPTQEEANLTELEKSRLQPPTPAELYGMMRRQKLRPDEQCLTVLVANAHSLDEAHEYLLDASTPQQNYANLTSPSPIADALKTIPLPVFSAYIDVCSKNASYRGRNMLRAIRLAEARLSRKNQNWASYIWAPILKNLGQHHYGLKLSLEAQLRLLLHLVDRIESTHGMTLLLFNRFTLTLRKILRREVEKLSAAVETNSADLSALAVLYDIGAEEAGVAPRKVSPVWDDSALSLIRSAGSRVKAFFYGLVLQEQDRVRQGEITDVSLLDGMRARRDPVMAPYAHDLMLALAFAGEFEEMAEVMKWLIREWSPTRLREEMEDLDEMPRDLDMLETLCVFRAFAEPMITQTKLDTVLTDFNTHGVYWEWPDDATVEGYLDGRHHSNSNRELSEVLRWIRRRRTTRRAENEGWAMDIGDLEVDWTETKREALDPQHLKDLGKKAYRSD</sequence>
<dbReference type="OrthoDB" id="410701at2759"/>
<evidence type="ECO:0000256" key="1">
    <source>
        <dbReference type="SAM" id="MobiDB-lite"/>
    </source>
</evidence>
<keyword evidence="3" id="KW-1185">Reference proteome</keyword>
<protein>
    <recommendedName>
        <fullName evidence="4">Prefoldin subunit</fullName>
    </recommendedName>
</protein>
<feature type="compositionally biased region" description="Basic and acidic residues" evidence="1">
    <location>
        <begin position="71"/>
        <end position="89"/>
    </location>
</feature>
<evidence type="ECO:0000313" key="3">
    <source>
        <dbReference type="Proteomes" id="UP000736672"/>
    </source>
</evidence>
<comment type="caution">
    <text evidence="2">The sequence shown here is derived from an EMBL/GenBank/DDBJ whole genome shotgun (WGS) entry which is preliminary data.</text>
</comment>
<dbReference type="EMBL" id="JAGTJS010000003">
    <property type="protein sequence ID" value="KAH7272069.1"/>
    <property type="molecule type" value="Genomic_DNA"/>
</dbReference>
<dbReference type="Proteomes" id="UP000736672">
    <property type="component" value="Unassembled WGS sequence"/>
</dbReference>
<evidence type="ECO:0000313" key="2">
    <source>
        <dbReference type="EMBL" id="KAH7272069.1"/>
    </source>
</evidence>
<accession>A0A9P9L0R0</accession>
<gene>
    <name evidence="2" type="ORF">B0J15DRAFT_165921</name>
</gene>
<organism evidence="2 3">
    <name type="scientific">Fusarium solani</name>
    <name type="common">Filamentous fungus</name>
    <dbReference type="NCBI Taxonomy" id="169388"/>
    <lineage>
        <taxon>Eukaryota</taxon>
        <taxon>Fungi</taxon>
        <taxon>Dikarya</taxon>
        <taxon>Ascomycota</taxon>
        <taxon>Pezizomycotina</taxon>
        <taxon>Sordariomycetes</taxon>
        <taxon>Hypocreomycetidae</taxon>
        <taxon>Hypocreales</taxon>
        <taxon>Nectriaceae</taxon>
        <taxon>Fusarium</taxon>
        <taxon>Fusarium solani species complex</taxon>
    </lineage>
</organism>
<feature type="region of interest" description="Disordered" evidence="1">
    <location>
        <begin position="71"/>
        <end position="99"/>
    </location>
</feature>